<dbReference type="InterPro" id="IPR012795">
    <property type="entry name" value="tRNA_Ile_lys_synt_N"/>
</dbReference>
<evidence type="ECO:0000313" key="9">
    <source>
        <dbReference type="Proteomes" id="UP000241769"/>
    </source>
</evidence>
<evidence type="ECO:0000259" key="7">
    <source>
        <dbReference type="Pfam" id="PF01171"/>
    </source>
</evidence>
<dbReference type="InterPro" id="IPR014729">
    <property type="entry name" value="Rossmann-like_a/b/a_fold"/>
</dbReference>
<dbReference type="PANTHER" id="PTHR43033:SF1">
    <property type="entry name" value="TRNA(ILE)-LYSIDINE SYNTHASE-RELATED"/>
    <property type="match status" value="1"/>
</dbReference>
<evidence type="ECO:0000256" key="1">
    <source>
        <dbReference type="ARBA" id="ARBA00013267"/>
    </source>
</evidence>
<dbReference type="Pfam" id="PF01171">
    <property type="entry name" value="ATP_bind_3"/>
    <property type="match status" value="1"/>
</dbReference>
<gene>
    <name evidence="8" type="ORF">PROFUN_13750</name>
</gene>
<dbReference type="AlphaFoldDB" id="A0A2P6N328"/>
<dbReference type="Gene3D" id="3.40.50.620">
    <property type="entry name" value="HUPs"/>
    <property type="match status" value="1"/>
</dbReference>
<evidence type="ECO:0000256" key="5">
    <source>
        <dbReference type="ARBA" id="ARBA00022840"/>
    </source>
</evidence>
<dbReference type="NCBIfam" id="TIGR02432">
    <property type="entry name" value="lysidine_TilS_N"/>
    <property type="match status" value="1"/>
</dbReference>
<dbReference type="Proteomes" id="UP000241769">
    <property type="component" value="Unassembled WGS sequence"/>
</dbReference>
<dbReference type="HAMAP" id="MF_01161">
    <property type="entry name" value="tRNA_Ile_lys_synt"/>
    <property type="match status" value="1"/>
</dbReference>
<dbReference type="InParanoid" id="A0A2P6N328"/>
<accession>A0A2P6N328</accession>
<dbReference type="SUPFAM" id="SSF52402">
    <property type="entry name" value="Adenine nucleotide alpha hydrolases-like"/>
    <property type="match status" value="1"/>
</dbReference>
<comment type="catalytic activity">
    <reaction evidence="6">
        <text>cytidine(34) in tRNA(Ile2) + L-lysine + ATP = lysidine(34) in tRNA(Ile2) + AMP + diphosphate + H(+)</text>
        <dbReference type="Rhea" id="RHEA:43744"/>
        <dbReference type="Rhea" id="RHEA-COMP:10625"/>
        <dbReference type="Rhea" id="RHEA-COMP:10670"/>
        <dbReference type="ChEBI" id="CHEBI:15378"/>
        <dbReference type="ChEBI" id="CHEBI:30616"/>
        <dbReference type="ChEBI" id="CHEBI:32551"/>
        <dbReference type="ChEBI" id="CHEBI:33019"/>
        <dbReference type="ChEBI" id="CHEBI:82748"/>
        <dbReference type="ChEBI" id="CHEBI:83665"/>
        <dbReference type="ChEBI" id="CHEBI:456215"/>
        <dbReference type="EC" id="6.3.4.19"/>
    </reaction>
</comment>
<dbReference type="STRING" id="1890364.A0A2P6N328"/>
<evidence type="ECO:0000256" key="4">
    <source>
        <dbReference type="ARBA" id="ARBA00022741"/>
    </source>
</evidence>
<reference evidence="8 9" key="1">
    <citation type="journal article" date="2018" name="Genome Biol. Evol.">
        <title>Multiple Roots of Fruiting Body Formation in Amoebozoa.</title>
        <authorList>
            <person name="Hillmann F."/>
            <person name="Forbes G."/>
            <person name="Novohradska S."/>
            <person name="Ferling I."/>
            <person name="Riege K."/>
            <person name="Groth M."/>
            <person name="Westermann M."/>
            <person name="Marz M."/>
            <person name="Spaller T."/>
            <person name="Winckler T."/>
            <person name="Schaap P."/>
            <person name="Glockner G."/>
        </authorList>
    </citation>
    <scope>NUCLEOTIDE SEQUENCE [LARGE SCALE GENOMIC DNA]</scope>
    <source>
        <strain evidence="8 9">Jena</strain>
    </source>
</reference>
<dbReference type="PANTHER" id="PTHR43033">
    <property type="entry name" value="TRNA(ILE)-LYSIDINE SYNTHASE-RELATED"/>
    <property type="match status" value="1"/>
</dbReference>
<dbReference type="GO" id="GO:0032267">
    <property type="term" value="F:tRNA(Ile)-lysidine synthase activity"/>
    <property type="evidence" value="ECO:0007669"/>
    <property type="project" value="UniProtKB-EC"/>
</dbReference>
<organism evidence="8 9">
    <name type="scientific">Planoprotostelium fungivorum</name>
    <dbReference type="NCBI Taxonomy" id="1890364"/>
    <lineage>
        <taxon>Eukaryota</taxon>
        <taxon>Amoebozoa</taxon>
        <taxon>Evosea</taxon>
        <taxon>Variosea</taxon>
        <taxon>Cavosteliida</taxon>
        <taxon>Cavosteliaceae</taxon>
        <taxon>Planoprotostelium</taxon>
    </lineage>
</organism>
<evidence type="ECO:0000256" key="2">
    <source>
        <dbReference type="ARBA" id="ARBA00022598"/>
    </source>
</evidence>
<feature type="domain" description="tRNA(Ile)-lysidine/2-thiocytidine synthase N-terminal" evidence="7">
    <location>
        <begin position="105"/>
        <end position="296"/>
    </location>
</feature>
<comment type="caution">
    <text evidence="8">The sequence shown here is derived from an EMBL/GenBank/DDBJ whole genome shotgun (WGS) entry which is preliminary data.</text>
</comment>
<dbReference type="EC" id="6.3.4.19" evidence="1"/>
<evidence type="ECO:0000256" key="6">
    <source>
        <dbReference type="ARBA" id="ARBA00048539"/>
    </source>
</evidence>
<keyword evidence="3" id="KW-0819">tRNA processing</keyword>
<dbReference type="OrthoDB" id="434144at2759"/>
<dbReference type="CDD" id="cd01992">
    <property type="entry name" value="TilS_N"/>
    <property type="match status" value="1"/>
</dbReference>
<dbReference type="InterPro" id="IPR011063">
    <property type="entry name" value="TilS/TtcA_N"/>
</dbReference>
<proteinExistence type="inferred from homology"/>
<evidence type="ECO:0000256" key="3">
    <source>
        <dbReference type="ARBA" id="ARBA00022694"/>
    </source>
</evidence>
<keyword evidence="9" id="KW-1185">Reference proteome</keyword>
<keyword evidence="2" id="KW-0436">Ligase</keyword>
<dbReference type="InterPro" id="IPR012094">
    <property type="entry name" value="tRNA_Ile_lys_synt"/>
</dbReference>
<keyword evidence="5" id="KW-0067">ATP-binding</keyword>
<evidence type="ECO:0000313" key="8">
    <source>
        <dbReference type="EMBL" id="PRP78355.1"/>
    </source>
</evidence>
<dbReference type="GO" id="GO:0005524">
    <property type="term" value="F:ATP binding"/>
    <property type="evidence" value="ECO:0007669"/>
    <property type="project" value="UniProtKB-KW"/>
</dbReference>
<dbReference type="EMBL" id="MDYQ01000228">
    <property type="protein sequence ID" value="PRP78355.1"/>
    <property type="molecule type" value="Genomic_DNA"/>
</dbReference>
<name>A0A2P6N328_9EUKA</name>
<keyword evidence="4" id="KW-0547">Nucleotide-binding</keyword>
<sequence length="551" mass="63199">MMLSLRSSLGWATNSTPRVSFTRVHRSTTRGLIRRKIPVVTLEQKEQKRLRSLKRIQPIPPNYLKDKPEDLALIKELVNEETPIQNDEFEAVMKLHFPDPKRAAIGVAVSGGFDSMALVMLVDAWCRKFNKTFKVYIVDHQAKPDSNLGAVRVQNILKTKSIASEILVMSNDASPEARPSTPNLSAYSKRELRMMKSNSDMRDLRIELLKNACERDQVKHLMMGHHLEDCIETLFMRMSMGSGLEGYSTIEAWRQMTDNFAIVRPLLRWTQKRLAATCADFQCEYIEQIDTDDKAYRSRIHKSLTPEFYQKVPKHDLAFFISRMNMFKREVSSRIGLFIEKHVKQDLWFGYLTLRLTPLLSQPAEDGTRILNRLIKQATGKGVNSPAVLHDVLETMRNNPTGSRVAVCRTLFIWDGTDLYCIPELLGPGDHNKTRPVAITPNVPLRWSNFLVTYKRTSNHLPDMPLFVRKLNIKDWQRVTHNDPHLKFKYKSVPVDIKFSVPCLVTEEGELLAVPHFRYNSFGIGCEVQFSPAADVYSNLDYIHSASPPAR</sequence>
<dbReference type="GO" id="GO:0008033">
    <property type="term" value="P:tRNA processing"/>
    <property type="evidence" value="ECO:0007669"/>
    <property type="project" value="UniProtKB-KW"/>
</dbReference>
<protein>
    <recommendedName>
        <fullName evidence="1">tRNA(Ile)-lysidine synthetase</fullName>
        <ecNumber evidence="1">6.3.4.19</ecNumber>
    </recommendedName>
</protein>